<dbReference type="VEuPathDB" id="FungiDB:VP01_4017g1"/>
<sequence length="150" mass="17325">KNITTVFKLYPFSTVDPSLKTQYQQHISQHHIAQSTYQNPNQSNRPQYAGKMYSLGWQKRYEIYFKIGTTAILRVSSPLFNKVKQKQNYLNVSGLEPNFKEDTNGFTCHLSFTIFNFAKITKTMMAHPSNFSCGSQSNISQVTWLNINLK</sequence>
<name>A0A0L6URX1_9BASI</name>
<comment type="caution">
    <text evidence="2">The sequence shown here is derived from an EMBL/GenBank/DDBJ whole genome shotgun (WGS) entry which is preliminary data.</text>
</comment>
<dbReference type="InterPro" id="IPR046798">
    <property type="entry name" value="2OG-FeII_Oxy_6"/>
</dbReference>
<feature type="domain" description="Tet-like 2OG-Fe(II) oxygenase" evidence="1">
    <location>
        <begin position="20"/>
        <end position="70"/>
    </location>
</feature>
<accession>A0A0L6URX1</accession>
<gene>
    <name evidence="2" type="ORF">VP01_4017g1</name>
</gene>
<reference evidence="2 3" key="1">
    <citation type="submission" date="2015-08" db="EMBL/GenBank/DDBJ databases">
        <title>Next Generation Sequencing and Analysis of the Genome of Puccinia sorghi L Schw, the Causal Agent of Maize Common Rust.</title>
        <authorList>
            <person name="Rochi L."/>
            <person name="Burguener G."/>
            <person name="Darino M."/>
            <person name="Turjanski A."/>
            <person name="Kreff E."/>
            <person name="Dieguez M.J."/>
            <person name="Sacco F."/>
        </authorList>
    </citation>
    <scope>NUCLEOTIDE SEQUENCE [LARGE SCALE GENOMIC DNA]</scope>
    <source>
        <strain evidence="2 3">RO10H11247</strain>
    </source>
</reference>
<proteinExistence type="predicted"/>
<dbReference type="EMBL" id="LAVV01009077">
    <property type="protein sequence ID" value="KNZ51264.1"/>
    <property type="molecule type" value="Genomic_DNA"/>
</dbReference>
<protein>
    <recommendedName>
        <fullName evidence="1">Tet-like 2OG-Fe(II) oxygenase domain-containing protein</fullName>
    </recommendedName>
</protein>
<dbReference type="Proteomes" id="UP000037035">
    <property type="component" value="Unassembled WGS sequence"/>
</dbReference>
<dbReference type="STRING" id="27349.A0A0L6URX1"/>
<organism evidence="2 3">
    <name type="scientific">Puccinia sorghi</name>
    <dbReference type="NCBI Taxonomy" id="27349"/>
    <lineage>
        <taxon>Eukaryota</taxon>
        <taxon>Fungi</taxon>
        <taxon>Dikarya</taxon>
        <taxon>Basidiomycota</taxon>
        <taxon>Pucciniomycotina</taxon>
        <taxon>Pucciniomycetes</taxon>
        <taxon>Pucciniales</taxon>
        <taxon>Pucciniaceae</taxon>
        <taxon>Puccinia</taxon>
    </lineage>
</organism>
<dbReference type="AlphaFoldDB" id="A0A0L6URX1"/>
<keyword evidence="3" id="KW-1185">Reference proteome</keyword>
<evidence type="ECO:0000259" key="1">
    <source>
        <dbReference type="Pfam" id="PF20515"/>
    </source>
</evidence>
<feature type="non-terminal residue" evidence="2">
    <location>
        <position position="1"/>
    </location>
</feature>
<evidence type="ECO:0000313" key="3">
    <source>
        <dbReference type="Proteomes" id="UP000037035"/>
    </source>
</evidence>
<evidence type="ECO:0000313" key="2">
    <source>
        <dbReference type="EMBL" id="KNZ51264.1"/>
    </source>
</evidence>
<dbReference type="Pfam" id="PF20515">
    <property type="entry name" value="2OG-FeII_Oxy_6"/>
    <property type="match status" value="1"/>
</dbReference>